<comment type="caution">
    <text evidence="2">The sequence shown here is derived from an EMBL/GenBank/DDBJ whole genome shotgun (WGS) entry which is preliminary data.</text>
</comment>
<reference evidence="2" key="1">
    <citation type="submission" date="2023-08" db="EMBL/GenBank/DDBJ databases">
        <title>Black Yeasts Isolated from many extreme environments.</title>
        <authorList>
            <person name="Coleine C."/>
            <person name="Stajich J.E."/>
            <person name="Selbmann L."/>
        </authorList>
    </citation>
    <scope>NUCLEOTIDE SEQUENCE</scope>
    <source>
        <strain evidence="2">CCFEE 5810</strain>
    </source>
</reference>
<name>A0AAN7WDR7_9PEZI</name>
<dbReference type="InterPro" id="IPR052778">
    <property type="entry name" value="Centrosome-WD_assoc"/>
</dbReference>
<accession>A0AAN7WDR7</accession>
<sequence length="532" mass="58811">MELSRRYEGSHATASPSGCFIAYIINSKLRVSLIYNLEDRPDFPIKIAPKDITALKCCSDGMHIVLLSNNLIEVCSTDRNSPGIRIDNGGRALGSMLAVDFVRPHHLLTCWEFGTAKVWDLKTAKAIDLPDLKTAGNGSPWQERPKPNPTVHTLALLARPAAEDTLTLYFPELCKSTEPIKLPTVDAQSISWSPDGCWLAILDTPTASPCVHFYTPDGLLYNSYPAETAQEVNDGLGIKAISWSARHVALSRFDGRVVLLNNITFRPVATIEHTLTIAQSTLPEHQRALIWRESISASHERSYSLASRPVSLPLSRTKHSIEPAELGVAEVEISADGRYLATRDERMLSTVWFWNIYTTSAHSVVIQHQNVRQIQWHPTLVSLVMLDCGEGIAYLYDLASHDPPRPINVPLPGSAKLSWVHTDFDTVPAVLAATKSGFRVLYPEGRDCLVNADQMESRLSAEIYDEGTSEDSLADILSGRKPVTTGQSHTERLAQEVNEAGGYDGSTLDDTFRERGRTAEEEVDPLDDSQIF</sequence>
<proteinExistence type="predicted"/>
<dbReference type="GO" id="GO:0005815">
    <property type="term" value="C:microtubule organizing center"/>
    <property type="evidence" value="ECO:0007669"/>
    <property type="project" value="TreeGrafter"/>
</dbReference>
<protein>
    <submittedName>
        <fullName evidence="2">Uncharacterized protein</fullName>
    </submittedName>
</protein>
<organism evidence="2 3">
    <name type="scientific">Elasticomyces elasticus</name>
    <dbReference type="NCBI Taxonomy" id="574655"/>
    <lineage>
        <taxon>Eukaryota</taxon>
        <taxon>Fungi</taxon>
        <taxon>Dikarya</taxon>
        <taxon>Ascomycota</taxon>
        <taxon>Pezizomycotina</taxon>
        <taxon>Dothideomycetes</taxon>
        <taxon>Dothideomycetidae</taxon>
        <taxon>Mycosphaerellales</taxon>
        <taxon>Teratosphaeriaceae</taxon>
        <taxon>Elasticomyces</taxon>
    </lineage>
</organism>
<evidence type="ECO:0000313" key="3">
    <source>
        <dbReference type="Proteomes" id="UP001310594"/>
    </source>
</evidence>
<dbReference type="InterPro" id="IPR015943">
    <property type="entry name" value="WD40/YVTN_repeat-like_dom_sf"/>
</dbReference>
<dbReference type="GO" id="GO:1990810">
    <property type="term" value="P:microtubule anchoring at mitotic spindle pole body"/>
    <property type="evidence" value="ECO:0007669"/>
    <property type="project" value="TreeGrafter"/>
</dbReference>
<evidence type="ECO:0000313" key="2">
    <source>
        <dbReference type="EMBL" id="KAK5708236.1"/>
    </source>
</evidence>
<dbReference type="EMBL" id="JAVRQU010000001">
    <property type="protein sequence ID" value="KAK5708236.1"/>
    <property type="molecule type" value="Genomic_DNA"/>
</dbReference>
<dbReference type="SUPFAM" id="SSF101908">
    <property type="entry name" value="Putative isomerase YbhE"/>
    <property type="match status" value="1"/>
</dbReference>
<gene>
    <name evidence="2" type="ORF">LTR97_000776</name>
</gene>
<evidence type="ECO:0000256" key="1">
    <source>
        <dbReference type="SAM" id="MobiDB-lite"/>
    </source>
</evidence>
<dbReference type="PANTHER" id="PTHR16220:SF0">
    <property type="entry name" value="WD REPEAT-CONTAINING PROTEIN WRAP73"/>
    <property type="match status" value="1"/>
</dbReference>
<dbReference type="Proteomes" id="UP001310594">
    <property type="component" value="Unassembled WGS sequence"/>
</dbReference>
<feature type="compositionally biased region" description="Acidic residues" evidence="1">
    <location>
        <begin position="521"/>
        <end position="532"/>
    </location>
</feature>
<dbReference type="PANTHER" id="PTHR16220">
    <property type="entry name" value="WD REPEAT PROTEIN 8-RELATED"/>
    <property type="match status" value="1"/>
</dbReference>
<dbReference type="Gene3D" id="2.130.10.10">
    <property type="entry name" value="YVTN repeat-like/Quinoprotein amine dehydrogenase"/>
    <property type="match status" value="1"/>
</dbReference>
<feature type="compositionally biased region" description="Basic and acidic residues" evidence="1">
    <location>
        <begin position="510"/>
        <end position="520"/>
    </location>
</feature>
<dbReference type="AlphaFoldDB" id="A0AAN7WDR7"/>
<feature type="region of interest" description="Disordered" evidence="1">
    <location>
        <begin position="495"/>
        <end position="532"/>
    </location>
</feature>
<dbReference type="GO" id="GO:1990811">
    <property type="term" value="C:MWP complex"/>
    <property type="evidence" value="ECO:0007669"/>
    <property type="project" value="TreeGrafter"/>
</dbReference>